<proteinExistence type="predicted"/>
<evidence type="ECO:0000313" key="2">
    <source>
        <dbReference type="EMBL" id="MCS3919966.1"/>
    </source>
</evidence>
<name>A0ABT2EPT6_9BACT</name>
<dbReference type="InterPro" id="IPR037171">
    <property type="entry name" value="NagB/RpiA_transferase-like"/>
</dbReference>
<evidence type="ECO:0000259" key="1">
    <source>
        <dbReference type="Pfam" id="PF04198"/>
    </source>
</evidence>
<protein>
    <submittedName>
        <fullName evidence="2">DNA-binding transcriptional regulator LsrR (DeoR family)</fullName>
    </submittedName>
</protein>
<keyword evidence="3" id="KW-1185">Reference proteome</keyword>
<dbReference type="Proteomes" id="UP001204798">
    <property type="component" value="Unassembled WGS sequence"/>
</dbReference>
<dbReference type="Pfam" id="PF04198">
    <property type="entry name" value="Sugar-bind"/>
    <property type="match status" value="1"/>
</dbReference>
<dbReference type="SUPFAM" id="SSF100950">
    <property type="entry name" value="NagB/RpiA/CoA transferase-like"/>
    <property type="match status" value="1"/>
</dbReference>
<feature type="domain" description="Sugar-binding" evidence="1">
    <location>
        <begin position="29"/>
        <end position="140"/>
    </location>
</feature>
<gene>
    <name evidence="2" type="ORF">M2350_002383</name>
</gene>
<reference evidence="2 3" key="1">
    <citation type="submission" date="2022-08" db="EMBL/GenBank/DDBJ databases">
        <title>Bacterial and archaeal communities from various locations to study Microbial Dark Matter (Phase II).</title>
        <authorList>
            <person name="Stepanauskas R."/>
        </authorList>
    </citation>
    <scope>NUCLEOTIDE SEQUENCE [LARGE SCALE GENOMIC DNA]</scope>
    <source>
        <strain evidence="2 3">PD1</strain>
    </source>
</reference>
<sequence length="143" mass="15274">MDAVAIRCHGSEWSEKVLCRPFEGDAVVERLNAVFVSIGAVDEPNRELLRAHNIFIPDLEKAVGTLFSQPFDSTGEPLGEGISQALGSVSLGSIRKTVRQGIPVVGLVANPQRALSALVACRSGLVNCLIADRQTAEQIIHVS</sequence>
<dbReference type="InterPro" id="IPR007324">
    <property type="entry name" value="Sugar-bd_dom_put"/>
</dbReference>
<dbReference type="Gene3D" id="3.40.50.1360">
    <property type="match status" value="1"/>
</dbReference>
<organism evidence="2 3">
    <name type="scientific">Candidatus Fervidibacter sacchari</name>
    <dbReference type="NCBI Taxonomy" id="1448929"/>
    <lineage>
        <taxon>Bacteria</taxon>
        <taxon>Candidatus Fervidibacterota</taxon>
        <taxon>Candidatus Fervidibacter</taxon>
    </lineage>
</organism>
<comment type="caution">
    <text evidence="2">The sequence shown here is derived from an EMBL/GenBank/DDBJ whole genome shotgun (WGS) entry which is preliminary data.</text>
</comment>
<accession>A0ABT2EPT6</accession>
<dbReference type="EMBL" id="JANUCP010000004">
    <property type="protein sequence ID" value="MCS3919966.1"/>
    <property type="molecule type" value="Genomic_DNA"/>
</dbReference>
<dbReference type="GO" id="GO:0003677">
    <property type="term" value="F:DNA binding"/>
    <property type="evidence" value="ECO:0007669"/>
    <property type="project" value="UniProtKB-KW"/>
</dbReference>
<keyword evidence="2" id="KW-0238">DNA-binding</keyword>
<evidence type="ECO:0000313" key="3">
    <source>
        <dbReference type="Proteomes" id="UP001204798"/>
    </source>
</evidence>